<reference evidence="3" key="1">
    <citation type="submission" date="2025-08" db="UniProtKB">
        <authorList>
            <consortium name="RefSeq"/>
        </authorList>
    </citation>
    <scope>IDENTIFICATION</scope>
</reference>
<proteinExistence type="predicted"/>
<accession>A0ABM1VMY7</accession>
<gene>
    <name evidence="3" type="primary">PATE3</name>
</gene>
<dbReference type="GeneID" id="115873139"/>
<protein>
    <submittedName>
        <fullName evidence="3">Prostate and testis expressed protein 3</fullName>
    </submittedName>
</protein>
<evidence type="ECO:0000313" key="2">
    <source>
        <dbReference type="Proteomes" id="UP000694863"/>
    </source>
</evidence>
<organism evidence="2 3">
    <name type="scientific">Echinops telfairi</name>
    <name type="common">Lesser hedgehog tenrec</name>
    <dbReference type="NCBI Taxonomy" id="9371"/>
    <lineage>
        <taxon>Eukaryota</taxon>
        <taxon>Metazoa</taxon>
        <taxon>Chordata</taxon>
        <taxon>Craniata</taxon>
        <taxon>Vertebrata</taxon>
        <taxon>Euteleostomi</taxon>
        <taxon>Mammalia</taxon>
        <taxon>Eutheria</taxon>
        <taxon>Afrotheria</taxon>
        <taxon>Tenrecidae</taxon>
        <taxon>Tenrecinae</taxon>
        <taxon>Echinops</taxon>
    </lineage>
</organism>
<evidence type="ECO:0000313" key="3">
    <source>
        <dbReference type="RefSeq" id="XP_030744266.1"/>
    </source>
</evidence>
<feature type="domain" description="UPAR/Ly6" evidence="1">
    <location>
        <begin position="9"/>
        <end position="85"/>
    </location>
</feature>
<dbReference type="Pfam" id="PF00021">
    <property type="entry name" value="UPAR_LY6"/>
    <property type="match status" value="1"/>
</dbReference>
<dbReference type="SUPFAM" id="SSF57302">
    <property type="entry name" value="Snake toxin-like"/>
    <property type="match status" value="1"/>
</dbReference>
<sequence>MNQKLKCSSLKCLTCHLRTSGDRCRRGFGVCTAQENEMCMTLKLYKDGELNIIYMECEKFCKNLQFKQDGWTYVHNCCATDYCNNEI</sequence>
<dbReference type="InterPro" id="IPR045860">
    <property type="entry name" value="Snake_toxin-like_sf"/>
</dbReference>
<dbReference type="Gene3D" id="2.10.60.10">
    <property type="entry name" value="CD59"/>
    <property type="match status" value="1"/>
</dbReference>
<dbReference type="Proteomes" id="UP000694863">
    <property type="component" value="Unplaced"/>
</dbReference>
<dbReference type="RefSeq" id="XP_030744266.1">
    <property type="nucleotide sequence ID" value="XM_030888406.1"/>
</dbReference>
<evidence type="ECO:0000259" key="1">
    <source>
        <dbReference type="Pfam" id="PF00021"/>
    </source>
</evidence>
<dbReference type="CDD" id="cd23579">
    <property type="entry name" value="TFP_LU_ECD_PATE3"/>
    <property type="match status" value="1"/>
</dbReference>
<name>A0ABM1VMY7_ECHTE</name>
<keyword evidence="2" id="KW-1185">Reference proteome</keyword>
<dbReference type="InterPro" id="IPR016054">
    <property type="entry name" value="LY6_UPA_recep-like"/>
</dbReference>